<keyword evidence="2" id="KW-0812">Transmembrane</keyword>
<dbReference type="OMA" id="WALRRNP"/>
<keyword evidence="4" id="KW-1185">Reference proteome</keyword>
<name>A0A3P6SU88_LITSI</name>
<proteinExistence type="predicted"/>
<feature type="region of interest" description="Disordered" evidence="1">
    <location>
        <begin position="57"/>
        <end position="95"/>
    </location>
</feature>
<accession>A0A3P6SU88</accession>
<evidence type="ECO:0000313" key="3">
    <source>
        <dbReference type="EMBL" id="VDK73623.1"/>
    </source>
</evidence>
<feature type="transmembrane region" description="Helical" evidence="2">
    <location>
        <begin position="20"/>
        <end position="44"/>
    </location>
</feature>
<dbReference type="EMBL" id="UYRX01000095">
    <property type="protein sequence ID" value="VDK73623.1"/>
    <property type="molecule type" value="Genomic_DNA"/>
</dbReference>
<sequence length="95" mass="10633">MSDREFLENIEQEGSCPSYFWYLISSFAITAVIVVILIAYLIMYSDHFMWALRRNPAPSLKGRSKSKGSKGSTDKGESTMKGVSQMDDVSQATVQ</sequence>
<evidence type="ECO:0000313" key="4">
    <source>
        <dbReference type="Proteomes" id="UP000277928"/>
    </source>
</evidence>
<evidence type="ECO:0000256" key="1">
    <source>
        <dbReference type="SAM" id="MobiDB-lite"/>
    </source>
</evidence>
<protein>
    <submittedName>
        <fullName evidence="3">Uncharacterized protein</fullName>
    </submittedName>
</protein>
<gene>
    <name evidence="3" type="ORF">NLS_LOCUS2184</name>
</gene>
<dbReference type="Proteomes" id="UP000277928">
    <property type="component" value="Unassembled WGS sequence"/>
</dbReference>
<organism evidence="3 4">
    <name type="scientific">Litomosoides sigmodontis</name>
    <name type="common">Filarial nematode worm</name>
    <dbReference type="NCBI Taxonomy" id="42156"/>
    <lineage>
        <taxon>Eukaryota</taxon>
        <taxon>Metazoa</taxon>
        <taxon>Ecdysozoa</taxon>
        <taxon>Nematoda</taxon>
        <taxon>Chromadorea</taxon>
        <taxon>Rhabditida</taxon>
        <taxon>Spirurina</taxon>
        <taxon>Spiruromorpha</taxon>
        <taxon>Filarioidea</taxon>
        <taxon>Onchocercidae</taxon>
        <taxon>Litomosoides</taxon>
    </lineage>
</organism>
<keyword evidence="2" id="KW-0472">Membrane</keyword>
<evidence type="ECO:0000256" key="2">
    <source>
        <dbReference type="SAM" id="Phobius"/>
    </source>
</evidence>
<dbReference type="AlphaFoldDB" id="A0A3P6SU88"/>
<reference evidence="3 4" key="1">
    <citation type="submission" date="2018-08" db="EMBL/GenBank/DDBJ databases">
        <authorList>
            <person name="Laetsch R D."/>
            <person name="Stevens L."/>
            <person name="Kumar S."/>
            <person name="Blaxter L. M."/>
        </authorList>
    </citation>
    <scope>NUCLEOTIDE SEQUENCE [LARGE SCALE GENOMIC DNA]</scope>
</reference>
<keyword evidence="2" id="KW-1133">Transmembrane helix</keyword>